<name>J9GFB2_9ZZZZ</name>
<comment type="caution">
    <text evidence="1">The sequence shown here is derived from an EMBL/GenBank/DDBJ whole genome shotgun (WGS) entry which is preliminary data.</text>
</comment>
<proteinExistence type="predicted"/>
<accession>J9GFB2</accession>
<reference evidence="1" key="1">
    <citation type="journal article" date="2012" name="PLoS ONE">
        <title>Gene sets for utilization of primary and secondary nutrition supplies in the distal gut of endangered iberian lynx.</title>
        <authorList>
            <person name="Alcaide M."/>
            <person name="Messina E."/>
            <person name="Richter M."/>
            <person name="Bargiela R."/>
            <person name="Peplies J."/>
            <person name="Huws S.A."/>
            <person name="Newbold C.J."/>
            <person name="Golyshin P.N."/>
            <person name="Simon M.A."/>
            <person name="Lopez G."/>
            <person name="Yakimov M.M."/>
            <person name="Ferrer M."/>
        </authorList>
    </citation>
    <scope>NUCLEOTIDE SEQUENCE</scope>
</reference>
<dbReference type="EMBL" id="AMCI01004467">
    <property type="protein sequence ID" value="EJW98024.1"/>
    <property type="molecule type" value="Genomic_DNA"/>
</dbReference>
<gene>
    <name evidence="1" type="ORF">EVA_13868</name>
</gene>
<evidence type="ECO:0000313" key="1">
    <source>
        <dbReference type="EMBL" id="EJW98024.1"/>
    </source>
</evidence>
<sequence>MRSTSWGLAKWVDFILLGLSCLLGRLDVPPEVML</sequence>
<organism evidence="1">
    <name type="scientific">gut metagenome</name>
    <dbReference type="NCBI Taxonomy" id="749906"/>
    <lineage>
        <taxon>unclassified sequences</taxon>
        <taxon>metagenomes</taxon>
        <taxon>organismal metagenomes</taxon>
    </lineage>
</organism>
<feature type="non-terminal residue" evidence="1">
    <location>
        <position position="34"/>
    </location>
</feature>
<protein>
    <submittedName>
        <fullName evidence="1">Uncharacterized protein</fullName>
    </submittedName>
</protein>
<dbReference type="AlphaFoldDB" id="J9GFB2"/>